<comment type="similarity">
    <text evidence="4">Belongs to the adenylate kinase family.</text>
</comment>
<reference evidence="5" key="1">
    <citation type="submission" date="2025-08" db="UniProtKB">
        <authorList>
            <consortium name="Ensembl"/>
        </authorList>
    </citation>
    <scope>IDENTIFICATION</scope>
</reference>
<keyword evidence="6" id="KW-1185">Reference proteome</keyword>
<evidence type="ECO:0000256" key="4">
    <source>
        <dbReference type="RuleBase" id="RU003330"/>
    </source>
</evidence>
<reference evidence="5" key="2">
    <citation type="submission" date="2025-09" db="UniProtKB">
        <authorList>
            <consortium name="Ensembl"/>
        </authorList>
    </citation>
    <scope>IDENTIFICATION</scope>
</reference>
<evidence type="ECO:0000256" key="2">
    <source>
        <dbReference type="ARBA" id="ARBA00022741"/>
    </source>
</evidence>
<keyword evidence="3 4" id="KW-0418">Kinase</keyword>
<proteinExistence type="inferred from homology"/>
<dbReference type="Gene3D" id="3.40.50.300">
    <property type="entry name" value="P-loop containing nucleotide triphosphate hydrolases"/>
    <property type="match status" value="1"/>
</dbReference>
<dbReference type="GO" id="GO:0019205">
    <property type="term" value="F:nucleobase-containing compound kinase activity"/>
    <property type="evidence" value="ECO:0007669"/>
    <property type="project" value="InterPro"/>
</dbReference>
<evidence type="ECO:0000313" key="6">
    <source>
        <dbReference type="Proteomes" id="UP000694388"/>
    </source>
</evidence>
<keyword evidence="2" id="KW-0547">Nucleotide-binding</keyword>
<dbReference type="Pfam" id="PF00406">
    <property type="entry name" value="ADK"/>
    <property type="match status" value="1"/>
</dbReference>
<dbReference type="Ensembl" id="ENSEBUT00000012097.1">
    <property type="protein sequence ID" value="ENSEBUP00000011525.1"/>
    <property type="gene ID" value="ENSEBUG00000007383.1"/>
</dbReference>
<evidence type="ECO:0000256" key="3">
    <source>
        <dbReference type="ARBA" id="ARBA00022777"/>
    </source>
</evidence>
<protein>
    <submittedName>
        <fullName evidence="5">Cytidine/uridine monophosphate kinase 1</fullName>
    </submittedName>
</protein>
<dbReference type="PANTHER" id="PTHR23359">
    <property type="entry name" value="NUCLEOTIDE KINASE"/>
    <property type="match status" value="1"/>
</dbReference>
<dbReference type="AlphaFoldDB" id="A0A8C4WUD1"/>
<evidence type="ECO:0000313" key="5">
    <source>
        <dbReference type="Ensembl" id="ENSEBUP00000011525.1"/>
    </source>
</evidence>
<organism evidence="5 6">
    <name type="scientific">Eptatretus burgeri</name>
    <name type="common">Inshore hagfish</name>
    <dbReference type="NCBI Taxonomy" id="7764"/>
    <lineage>
        <taxon>Eukaryota</taxon>
        <taxon>Metazoa</taxon>
        <taxon>Chordata</taxon>
        <taxon>Craniata</taxon>
        <taxon>Vertebrata</taxon>
        <taxon>Cyclostomata</taxon>
        <taxon>Myxini</taxon>
        <taxon>Myxiniformes</taxon>
        <taxon>Myxinidae</taxon>
        <taxon>Eptatretinae</taxon>
        <taxon>Eptatretus</taxon>
    </lineage>
</organism>
<dbReference type="InterPro" id="IPR027417">
    <property type="entry name" value="P-loop_NTPase"/>
</dbReference>
<dbReference type="PRINTS" id="PR00094">
    <property type="entry name" value="ADENYLTKNASE"/>
</dbReference>
<accession>A0A8C4WUD1</accession>
<dbReference type="GeneTree" id="ENSGT00940000160589"/>
<name>A0A8C4WUD1_EPTBU</name>
<dbReference type="InterPro" id="IPR000850">
    <property type="entry name" value="Adenylat/UMP-CMP_kin"/>
</dbReference>
<dbReference type="GO" id="GO:0006139">
    <property type="term" value="P:nucleobase-containing compound metabolic process"/>
    <property type="evidence" value="ECO:0007669"/>
    <property type="project" value="InterPro"/>
</dbReference>
<keyword evidence="1 4" id="KW-0808">Transferase</keyword>
<sequence length="152" mass="16769">MVALCIGILLNMAKLPDVVFVLGAPGAGKGTQSKRIVEDFGYTHLSVGDLLRAERSRDGSEVGRLIDTCIREGQIVPIKITISDCMLFVLQRFITSVTDVDGGYVFTPVCLSSIFQKLRCTKPMACFDLFNSCLPFRLEQLDKTVESESKEN</sequence>
<dbReference type="GO" id="GO:0005524">
    <property type="term" value="F:ATP binding"/>
    <property type="evidence" value="ECO:0007669"/>
    <property type="project" value="InterPro"/>
</dbReference>
<dbReference type="Proteomes" id="UP000694388">
    <property type="component" value="Unplaced"/>
</dbReference>
<evidence type="ECO:0000256" key="1">
    <source>
        <dbReference type="ARBA" id="ARBA00022679"/>
    </source>
</evidence>
<dbReference type="SUPFAM" id="SSF52540">
    <property type="entry name" value="P-loop containing nucleoside triphosphate hydrolases"/>
    <property type="match status" value="1"/>
</dbReference>